<feature type="transmembrane region" description="Helical" evidence="9">
    <location>
        <begin position="375"/>
        <end position="396"/>
    </location>
</feature>
<dbReference type="OrthoDB" id="9808531at2"/>
<feature type="transmembrane region" description="Helical" evidence="9">
    <location>
        <begin position="128"/>
        <end position="151"/>
    </location>
</feature>
<evidence type="ECO:0000313" key="12">
    <source>
        <dbReference type="Proteomes" id="UP000281343"/>
    </source>
</evidence>
<proteinExistence type="inferred from homology"/>
<evidence type="ECO:0000256" key="3">
    <source>
        <dbReference type="ARBA" id="ARBA00022448"/>
    </source>
</evidence>
<dbReference type="InterPro" id="IPR043429">
    <property type="entry name" value="ArtM/GltK/GlnP/TcyL/YhdX-like"/>
</dbReference>
<evidence type="ECO:0000256" key="6">
    <source>
        <dbReference type="ARBA" id="ARBA00022970"/>
    </source>
</evidence>
<dbReference type="InterPro" id="IPR010065">
    <property type="entry name" value="AA_ABC_transptr_permease_3TM"/>
</dbReference>
<comment type="subcellular location">
    <subcellularLocation>
        <location evidence="1">Cell inner membrane</location>
        <topology evidence="1">Multi-pass membrane protein</topology>
    </subcellularLocation>
    <subcellularLocation>
        <location evidence="9">Cell membrane</location>
        <topology evidence="9">Multi-pass membrane protein</topology>
    </subcellularLocation>
</comment>
<feature type="transmembrane region" description="Helical" evidence="9">
    <location>
        <begin position="267"/>
        <end position="289"/>
    </location>
</feature>
<feature type="transmembrane region" description="Helical" evidence="9">
    <location>
        <begin position="23"/>
        <end position="44"/>
    </location>
</feature>
<dbReference type="GO" id="GO:0006865">
    <property type="term" value="P:amino acid transport"/>
    <property type="evidence" value="ECO:0007669"/>
    <property type="project" value="UniProtKB-KW"/>
</dbReference>
<sequence length="405" mass="44898">MATMTEPPAEAFRLSQLIYDTRYRSLTIQVVAFILIMAGVFWLANNTVQNLQELGKDFNFGFLGQRAGYDINQRLIEYSNDSTHARAALVGILNTLLVAFLGCILATILGVIAGVLRLSKNWIVSRLMGVYVEGFRNIPTLLWILIVFAIMTEATPQPRDFRGENPEASMILFDTVAITNRGIFIPAPVWGEGAMVLILVFLASLAGIFAFRRYARKRQEETGVILPVFWVSLGLFFIPSILFYYILGRPVTLDYPELAGFNFTGGTHLRNSLIALWLALSLYTGAFIAENVRSGILAVSKGQTEAAFALGLRPNRTMNLVILPQALRVIIPPLISQYLNLTKNSSLAIAVGYMDVRSTLGGISINQTGRELEGMLLLGLFYLVTSLIISGLMNIYNQSIKLKER</sequence>
<evidence type="ECO:0000256" key="9">
    <source>
        <dbReference type="RuleBase" id="RU363032"/>
    </source>
</evidence>
<dbReference type="EMBL" id="RCNT01000008">
    <property type="protein sequence ID" value="RMA41295.1"/>
    <property type="molecule type" value="Genomic_DNA"/>
</dbReference>
<keyword evidence="4" id="KW-1003">Cell membrane</keyword>
<dbReference type="PANTHER" id="PTHR30614:SF37">
    <property type="entry name" value="AMINO-ACID ABC TRANSPORTER PERMEASE PROTEIN YHDX-RELATED"/>
    <property type="match status" value="1"/>
</dbReference>
<feature type="domain" description="ABC transmembrane type-1" evidence="10">
    <location>
        <begin position="92"/>
        <end position="393"/>
    </location>
</feature>
<protein>
    <submittedName>
        <fullName evidence="11">ABC transporter permease subunit</fullName>
    </submittedName>
</protein>
<keyword evidence="12" id="KW-1185">Reference proteome</keyword>
<evidence type="ECO:0000313" key="11">
    <source>
        <dbReference type="EMBL" id="RMA41295.1"/>
    </source>
</evidence>
<gene>
    <name evidence="11" type="ORF">D9R08_15725</name>
</gene>
<dbReference type="GO" id="GO:0022857">
    <property type="term" value="F:transmembrane transporter activity"/>
    <property type="evidence" value="ECO:0007669"/>
    <property type="project" value="InterPro"/>
</dbReference>
<keyword evidence="7 9" id="KW-1133">Transmembrane helix</keyword>
<dbReference type="InterPro" id="IPR035906">
    <property type="entry name" value="MetI-like_sf"/>
</dbReference>
<dbReference type="CDD" id="cd06261">
    <property type="entry name" value="TM_PBP2"/>
    <property type="match status" value="2"/>
</dbReference>
<dbReference type="InterPro" id="IPR000515">
    <property type="entry name" value="MetI-like"/>
</dbReference>
<evidence type="ECO:0000256" key="7">
    <source>
        <dbReference type="ARBA" id="ARBA00022989"/>
    </source>
</evidence>
<keyword evidence="8 9" id="KW-0472">Membrane</keyword>
<organism evidence="11 12">
    <name type="scientific">Rhodophyticola porphyridii</name>
    <dbReference type="NCBI Taxonomy" id="1852017"/>
    <lineage>
        <taxon>Bacteria</taxon>
        <taxon>Pseudomonadati</taxon>
        <taxon>Pseudomonadota</taxon>
        <taxon>Alphaproteobacteria</taxon>
        <taxon>Rhodobacterales</taxon>
        <taxon>Roseobacteraceae</taxon>
        <taxon>Rhodophyticola</taxon>
    </lineage>
</organism>
<feature type="transmembrane region" description="Helical" evidence="9">
    <location>
        <begin position="223"/>
        <end position="247"/>
    </location>
</feature>
<dbReference type="SUPFAM" id="SSF161098">
    <property type="entry name" value="MetI-like"/>
    <property type="match status" value="2"/>
</dbReference>
<evidence type="ECO:0000256" key="8">
    <source>
        <dbReference type="ARBA" id="ARBA00023136"/>
    </source>
</evidence>
<dbReference type="PROSITE" id="PS50928">
    <property type="entry name" value="ABC_TM1"/>
    <property type="match status" value="1"/>
</dbReference>
<reference evidence="11 12" key="1">
    <citation type="submission" date="2018-10" db="EMBL/GenBank/DDBJ databases">
        <authorList>
            <person name="Jung H.S."/>
            <person name="Jeon C.O."/>
        </authorList>
    </citation>
    <scope>NUCLEOTIDE SEQUENCE [LARGE SCALE GENOMIC DNA]</scope>
    <source>
        <strain evidence="11 12">MA-7-27</strain>
    </source>
</reference>
<evidence type="ECO:0000256" key="2">
    <source>
        <dbReference type="ARBA" id="ARBA00010072"/>
    </source>
</evidence>
<name>A0A3L9Y1K6_9RHOB</name>
<dbReference type="RefSeq" id="WP_121899015.1">
    <property type="nucleotide sequence ID" value="NZ_RCNT01000008.1"/>
</dbReference>
<dbReference type="Proteomes" id="UP000281343">
    <property type="component" value="Unassembled WGS sequence"/>
</dbReference>
<dbReference type="PANTHER" id="PTHR30614">
    <property type="entry name" value="MEMBRANE COMPONENT OF AMINO ACID ABC TRANSPORTER"/>
    <property type="match status" value="1"/>
</dbReference>
<evidence type="ECO:0000259" key="10">
    <source>
        <dbReference type="PROSITE" id="PS50928"/>
    </source>
</evidence>
<dbReference type="Pfam" id="PF00528">
    <property type="entry name" value="BPD_transp_1"/>
    <property type="match status" value="1"/>
</dbReference>
<evidence type="ECO:0000256" key="5">
    <source>
        <dbReference type="ARBA" id="ARBA00022692"/>
    </source>
</evidence>
<dbReference type="GO" id="GO:0043190">
    <property type="term" value="C:ATP-binding cassette (ABC) transporter complex"/>
    <property type="evidence" value="ECO:0007669"/>
    <property type="project" value="InterPro"/>
</dbReference>
<dbReference type="NCBIfam" id="TIGR01726">
    <property type="entry name" value="HEQRo_perm_3TM"/>
    <property type="match status" value="1"/>
</dbReference>
<keyword evidence="5 9" id="KW-0812">Transmembrane</keyword>
<evidence type="ECO:0000256" key="4">
    <source>
        <dbReference type="ARBA" id="ARBA00022475"/>
    </source>
</evidence>
<dbReference type="Gene3D" id="1.10.3720.10">
    <property type="entry name" value="MetI-like"/>
    <property type="match status" value="2"/>
</dbReference>
<evidence type="ECO:0000256" key="1">
    <source>
        <dbReference type="ARBA" id="ARBA00004429"/>
    </source>
</evidence>
<comment type="caution">
    <text evidence="11">The sequence shown here is derived from an EMBL/GenBank/DDBJ whole genome shotgun (WGS) entry which is preliminary data.</text>
</comment>
<keyword evidence="6" id="KW-0029">Amino-acid transport</keyword>
<feature type="transmembrane region" description="Helical" evidence="9">
    <location>
        <begin position="193"/>
        <end position="211"/>
    </location>
</feature>
<dbReference type="AlphaFoldDB" id="A0A3L9Y1K6"/>
<accession>A0A3L9Y1K6</accession>
<keyword evidence="3 9" id="KW-0813">Transport</keyword>
<comment type="similarity">
    <text evidence="2">Belongs to the binding-protein-dependent transport system permease family. HisMQ subfamily.</text>
</comment>
<feature type="transmembrane region" description="Helical" evidence="9">
    <location>
        <begin position="87"/>
        <end position="116"/>
    </location>
</feature>